<dbReference type="GO" id="GO:0035556">
    <property type="term" value="P:intracellular signal transduction"/>
    <property type="evidence" value="ECO:0007669"/>
    <property type="project" value="InterPro"/>
</dbReference>
<organism evidence="4 5">
    <name type="scientific">Anabaena cylindrica (strain ATCC 27899 / PCC 7122)</name>
    <dbReference type="NCBI Taxonomy" id="272123"/>
    <lineage>
        <taxon>Bacteria</taxon>
        <taxon>Bacillati</taxon>
        <taxon>Cyanobacteriota</taxon>
        <taxon>Cyanophyceae</taxon>
        <taxon>Nostocales</taxon>
        <taxon>Nostocaceae</taxon>
        <taxon>Anabaena</taxon>
    </lineage>
</organism>
<feature type="transmembrane region" description="Helical" evidence="2">
    <location>
        <begin position="365"/>
        <end position="384"/>
    </location>
</feature>
<dbReference type="InterPro" id="IPR007890">
    <property type="entry name" value="CHASE2"/>
</dbReference>
<dbReference type="InterPro" id="IPR050697">
    <property type="entry name" value="Adenylyl/Guanylyl_Cyclase_3/4"/>
</dbReference>
<dbReference type="PATRIC" id="fig|272123.3.peg.2530"/>
<dbReference type="AlphaFoldDB" id="K9ZGA7"/>
<dbReference type="Gene3D" id="3.30.70.1230">
    <property type="entry name" value="Nucleotide cyclase"/>
    <property type="match status" value="1"/>
</dbReference>
<evidence type="ECO:0000259" key="3">
    <source>
        <dbReference type="PROSITE" id="PS50125"/>
    </source>
</evidence>
<dbReference type="Pfam" id="PF05226">
    <property type="entry name" value="CHASE2"/>
    <property type="match status" value="1"/>
</dbReference>
<dbReference type="GO" id="GO:0006171">
    <property type="term" value="P:cAMP biosynthetic process"/>
    <property type="evidence" value="ECO:0007669"/>
    <property type="project" value="TreeGrafter"/>
</dbReference>
<feature type="transmembrane region" description="Helical" evidence="2">
    <location>
        <begin position="26"/>
        <end position="50"/>
    </location>
</feature>
<evidence type="ECO:0000256" key="1">
    <source>
        <dbReference type="ARBA" id="ARBA00005381"/>
    </source>
</evidence>
<dbReference type="RefSeq" id="WP_015214415.1">
    <property type="nucleotide sequence ID" value="NC_019771.1"/>
</dbReference>
<dbReference type="InterPro" id="IPR029787">
    <property type="entry name" value="Nucleotide_cyclase"/>
</dbReference>
<keyword evidence="2" id="KW-0812">Transmembrane</keyword>
<reference evidence="5" key="1">
    <citation type="journal article" date="2013" name="Proc. Natl. Acad. Sci. U.S.A.">
        <title>Improving the coverage of the cyanobacterial phylum using diversity-driven genome sequencing.</title>
        <authorList>
            <person name="Shih P.M."/>
            <person name="Wu D."/>
            <person name="Latifi A."/>
            <person name="Axen S.D."/>
            <person name="Fewer D.P."/>
            <person name="Talla E."/>
            <person name="Calteau A."/>
            <person name="Cai F."/>
            <person name="Tandeau de Marsac N."/>
            <person name="Rippka R."/>
            <person name="Herdman M."/>
            <person name="Sivonen K."/>
            <person name="Coursin T."/>
            <person name="Laurent T."/>
            <person name="Goodwin L."/>
            <person name="Nolan M."/>
            <person name="Davenport K.W."/>
            <person name="Han C.S."/>
            <person name="Rubin E.M."/>
            <person name="Eisen J.A."/>
            <person name="Woyke T."/>
            <person name="Gugger M."/>
            <person name="Kerfeld C.A."/>
        </authorList>
    </citation>
    <scope>NUCLEOTIDE SEQUENCE [LARGE SCALE GENOMIC DNA]</scope>
    <source>
        <strain evidence="5">ATCC 27899 / PCC 7122</strain>
    </source>
</reference>
<dbReference type="PANTHER" id="PTHR43081:SF1">
    <property type="entry name" value="ADENYLATE CYCLASE, TERMINAL-DIFFERENTIATION SPECIFIC"/>
    <property type="match status" value="1"/>
</dbReference>
<comment type="similarity">
    <text evidence="1">Belongs to the adenylyl cyclase class-3 family.</text>
</comment>
<feature type="transmembrane region" description="Helical" evidence="2">
    <location>
        <begin position="390"/>
        <end position="409"/>
    </location>
</feature>
<keyword evidence="2" id="KW-1133">Transmembrane helix</keyword>
<dbReference type="SUPFAM" id="SSF55073">
    <property type="entry name" value="Nucleotide cyclase"/>
    <property type="match status" value="1"/>
</dbReference>
<dbReference type="KEGG" id="acy:Anacy_2323"/>
<feature type="transmembrane region" description="Helical" evidence="2">
    <location>
        <begin position="336"/>
        <end position="353"/>
    </location>
</feature>
<keyword evidence="5" id="KW-1185">Reference proteome</keyword>
<evidence type="ECO:0000313" key="4">
    <source>
        <dbReference type="EMBL" id="AFZ57779.1"/>
    </source>
</evidence>
<protein>
    <submittedName>
        <fullName evidence="4">Adenylate/guanylate cyclase with Chase sensor</fullName>
    </submittedName>
</protein>
<keyword evidence="2" id="KW-0472">Membrane</keyword>
<dbReference type="eggNOG" id="COG4252">
    <property type="taxonomic scope" value="Bacteria"/>
</dbReference>
<dbReference type="EMBL" id="CP003659">
    <property type="protein sequence ID" value="AFZ57779.1"/>
    <property type="molecule type" value="Genomic_DNA"/>
</dbReference>
<sequence length="755" mass="83997">MLSTKPGTLVKMDLDKLKHLLWQGRGLWITTPVIAMFIILIRFAGLLQSWEWGVFDQYMRWRPQEAQDQRIVIVGIDETDLDNLKQATISDRILAQLLNKLKTRQPRAIGLDVYRNLPLPPGTSELEQVFRSTPNLVGIQKVVGNRKNETVDPPPVLKSLGQVGANDLIIDADNKVRRGLMYVNTETGETVYSFSLHLALHYLAKEGITASKDFRLGKTKFIPFESYDGGYIRADARGYQILINYRGKSDFFETVSMTDILKDKLPANWGRDRIIFIGYIGESFRDSFFSPHSSGLLSLPKPMSGVEIHANLTSQIISAAIEERSLFRTWSEPVEWLWILLWSGVGATLTWKLRLQNLFTLQRIISVVVAGGALLGSTYLAFLSGLWLPVVPAFLALTGSVIAITAYVARTAGDIRKVFGRYLTDEVVANLLESPEGLKLGGERRKITIFTSDLRGFTATSERLQPEEVVKILNFYLECMADEITKYQGTIDEFMGDGILVLFGAPTAREDDANRAVACGVAMQLAMVKVNAQMKEWGLPPLEMGIGINTGVVVVGNIGSEKRTKYGIVGSQVNLTYRIEGYTTGGEIIISESTFHEVESVVIIASQTQVTPKGVKEPINVYKIAGIVGEYNLFLSEHQEELCTLPEPIPIKYVLVDGKDIGNSSYQGFLVRLSIHEAEISLANKEIQSLPSCLCNIKLNLLTPNNSGETEDMYAKVLEKPAKIGNFCIRFTAKPPAIITKFHNLVEQINSRNIP</sequence>
<dbReference type="SMART" id="SM01080">
    <property type="entry name" value="CHASE2"/>
    <property type="match status" value="1"/>
</dbReference>
<dbReference type="GO" id="GO:0004016">
    <property type="term" value="F:adenylate cyclase activity"/>
    <property type="evidence" value="ECO:0007669"/>
    <property type="project" value="UniProtKB-ARBA"/>
</dbReference>
<dbReference type="Proteomes" id="UP000010474">
    <property type="component" value="Chromosome"/>
</dbReference>
<feature type="domain" description="Guanylate cyclase" evidence="3">
    <location>
        <begin position="448"/>
        <end position="580"/>
    </location>
</feature>
<evidence type="ECO:0000313" key="5">
    <source>
        <dbReference type="Proteomes" id="UP000010474"/>
    </source>
</evidence>
<dbReference type="PROSITE" id="PS50125">
    <property type="entry name" value="GUANYLATE_CYCLASE_2"/>
    <property type="match status" value="1"/>
</dbReference>
<dbReference type="eggNOG" id="COG2114">
    <property type="taxonomic scope" value="Bacteria"/>
</dbReference>
<dbReference type="InterPro" id="IPR001054">
    <property type="entry name" value="A/G_cyclase"/>
</dbReference>
<proteinExistence type="inferred from homology"/>
<name>K9ZGA7_ANACC</name>
<gene>
    <name evidence="4" type="ordered locus">Anacy_2323</name>
</gene>
<dbReference type="STRING" id="272123.Anacy_2323"/>
<dbReference type="OrthoDB" id="337251at2"/>
<dbReference type="PANTHER" id="PTHR43081">
    <property type="entry name" value="ADENYLATE CYCLASE, TERMINAL-DIFFERENTIATION SPECIFIC-RELATED"/>
    <property type="match status" value="1"/>
</dbReference>
<dbReference type="CDD" id="cd07302">
    <property type="entry name" value="CHD"/>
    <property type="match status" value="1"/>
</dbReference>
<evidence type="ECO:0000256" key="2">
    <source>
        <dbReference type="SAM" id="Phobius"/>
    </source>
</evidence>
<dbReference type="Pfam" id="PF00211">
    <property type="entry name" value="Guanylate_cyc"/>
    <property type="match status" value="1"/>
</dbReference>
<dbReference type="SMART" id="SM00044">
    <property type="entry name" value="CYCc"/>
    <property type="match status" value="1"/>
</dbReference>
<accession>K9ZGA7</accession>
<dbReference type="HOGENOM" id="CLU_000445_85_1_3"/>